<accession>A0AAW1QS70</accession>
<dbReference type="InterPro" id="IPR003709">
    <property type="entry name" value="VanY-like_core_dom"/>
</dbReference>
<dbReference type="InterPro" id="IPR052179">
    <property type="entry name" value="DD-CPase-like"/>
</dbReference>
<gene>
    <name evidence="2" type="ORF">WJX72_009547</name>
</gene>
<comment type="caution">
    <text evidence="2">The sequence shown here is derived from an EMBL/GenBank/DDBJ whole genome shotgun (WGS) entry which is preliminary data.</text>
</comment>
<evidence type="ECO:0000259" key="1">
    <source>
        <dbReference type="Pfam" id="PF02557"/>
    </source>
</evidence>
<proteinExistence type="predicted"/>
<protein>
    <recommendedName>
        <fullName evidence="1">D-alanyl-D-alanine carboxypeptidase-like core domain-containing protein</fullName>
    </recommendedName>
</protein>
<dbReference type="InterPro" id="IPR058193">
    <property type="entry name" value="VanY/YodJ_core_dom"/>
</dbReference>
<evidence type="ECO:0000313" key="2">
    <source>
        <dbReference type="EMBL" id="KAK9824341.1"/>
    </source>
</evidence>
<dbReference type="Proteomes" id="UP001489004">
    <property type="component" value="Unassembled WGS sequence"/>
</dbReference>
<dbReference type="PANTHER" id="PTHR34385:SF1">
    <property type="entry name" value="PEPTIDOGLYCAN L-ALANYL-D-GLUTAMATE ENDOPEPTIDASE CWLK"/>
    <property type="match status" value="1"/>
</dbReference>
<dbReference type="SUPFAM" id="SSF55166">
    <property type="entry name" value="Hedgehog/DD-peptidase"/>
    <property type="match status" value="1"/>
</dbReference>
<feature type="domain" description="D-alanyl-D-alanine carboxypeptidase-like core" evidence="1">
    <location>
        <begin position="182"/>
        <end position="309"/>
    </location>
</feature>
<dbReference type="GO" id="GO:0006508">
    <property type="term" value="P:proteolysis"/>
    <property type="evidence" value="ECO:0007669"/>
    <property type="project" value="InterPro"/>
</dbReference>
<dbReference type="EMBL" id="JALJOR010000002">
    <property type="protein sequence ID" value="KAK9824341.1"/>
    <property type="molecule type" value="Genomic_DNA"/>
</dbReference>
<keyword evidence="3" id="KW-1185">Reference proteome</keyword>
<dbReference type="CDD" id="cd14852">
    <property type="entry name" value="LD-carboxypeptidase"/>
    <property type="match status" value="1"/>
</dbReference>
<dbReference type="Gene3D" id="3.30.1380.10">
    <property type="match status" value="1"/>
</dbReference>
<dbReference type="InterPro" id="IPR009045">
    <property type="entry name" value="Zn_M74/Hedgehog-like"/>
</dbReference>
<reference evidence="2 3" key="1">
    <citation type="journal article" date="2024" name="Nat. Commun.">
        <title>Phylogenomics reveals the evolutionary origins of lichenization in chlorophyte algae.</title>
        <authorList>
            <person name="Puginier C."/>
            <person name="Libourel C."/>
            <person name="Otte J."/>
            <person name="Skaloud P."/>
            <person name="Haon M."/>
            <person name="Grisel S."/>
            <person name="Petersen M."/>
            <person name="Berrin J.G."/>
            <person name="Delaux P.M."/>
            <person name="Dal Grande F."/>
            <person name="Keller J."/>
        </authorList>
    </citation>
    <scope>NUCLEOTIDE SEQUENCE [LARGE SCALE GENOMIC DNA]</scope>
    <source>
        <strain evidence="2 3">SAG 2043</strain>
    </source>
</reference>
<sequence length="320" mass="34979">MAAHTPSTAKLKLLHTRPTVQNAPSTEDATRTALEDIDFTGDLGKLAAAAYLSEAPAQAAPPATGNSFTEQPILLPPPRPWTPRQRDQAAVEYGGHGWPTVVQQAARPMALAAGALLLCLVSGHLLFRSRHRRPVVAAIPAISIPTTLRAAAEKPSQMMGHARYAEAQPHELVEVRGFFRREQLRPSAAQALQQMQQAADADGVRLVVVSGFRSVEVQSELFFESKAERLQTAAERSEVLAPPGFSEHHTGYAVDLGDESIGQTGLTVDFEHSRAFEWLQQHAAGHHFHLSFPRGGFVAFEPWHWRFEGDAHSLGVFYGR</sequence>
<dbReference type="Pfam" id="PF02557">
    <property type="entry name" value="VanY"/>
    <property type="match status" value="1"/>
</dbReference>
<dbReference type="PANTHER" id="PTHR34385">
    <property type="entry name" value="D-ALANYL-D-ALANINE CARBOXYPEPTIDASE"/>
    <property type="match status" value="1"/>
</dbReference>
<dbReference type="AlphaFoldDB" id="A0AAW1QS70"/>
<dbReference type="GO" id="GO:0008233">
    <property type="term" value="F:peptidase activity"/>
    <property type="evidence" value="ECO:0007669"/>
    <property type="project" value="InterPro"/>
</dbReference>
<name>A0AAW1QS70_9CHLO</name>
<organism evidence="2 3">
    <name type="scientific">[Myrmecia] bisecta</name>
    <dbReference type="NCBI Taxonomy" id="41462"/>
    <lineage>
        <taxon>Eukaryota</taxon>
        <taxon>Viridiplantae</taxon>
        <taxon>Chlorophyta</taxon>
        <taxon>core chlorophytes</taxon>
        <taxon>Trebouxiophyceae</taxon>
        <taxon>Trebouxiales</taxon>
        <taxon>Trebouxiaceae</taxon>
        <taxon>Myrmecia</taxon>
    </lineage>
</organism>
<evidence type="ECO:0000313" key="3">
    <source>
        <dbReference type="Proteomes" id="UP001489004"/>
    </source>
</evidence>